<evidence type="ECO:0000313" key="6">
    <source>
        <dbReference type="EMBL" id="MBT9291295.1"/>
    </source>
</evidence>
<organism evidence="6 7">
    <name type="scientific">Prosthecodimorpha staleyi</name>
    <dbReference type="NCBI Taxonomy" id="2840188"/>
    <lineage>
        <taxon>Bacteria</taxon>
        <taxon>Pseudomonadati</taxon>
        <taxon>Pseudomonadota</taxon>
        <taxon>Alphaproteobacteria</taxon>
        <taxon>Hyphomicrobiales</taxon>
        <taxon>Ancalomicrobiaceae</taxon>
        <taxon>Prosthecodimorpha</taxon>
    </lineage>
</organism>
<sequence>MDGSLLAAFGGAAALARMAAWGAVLAGGLLVVWLWRGTRARAVAEERARELDLRLAEMARLQAEMTGRMQTMAEVFGSRQSDLARAVSERLDGLTHRLGASMVETGRSTEASLARLGERMAVIDRAQRSMSDLASEVLQLRSILADKQARGAFGQGRMEAIVADALPPNAYTFQATLPTGVRPDCLIHLPNGAPPLVVDAKFPLEAWTALGAAETDDERKLAGTRFRRDVLRHVIDIRDKYLLPGETQDTAFLFVPSESIFADLHERFEDLVQKAQRARVVIVSPSLLMLSIQVVQAVLRDHRMREQAHLIQAEVVHLLDDVARLHDRVLKLQAHHGQAAKDLEQIVISSEKLQRRAARIEDVEMGEAVPASPVVPIPLGASRLAGE</sequence>
<evidence type="ECO:0000256" key="5">
    <source>
        <dbReference type="ARBA" id="ARBA00023172"/>
    </source>
</evidence>
<dbReference type="Pfam" id="PF02646">
    <property type="entry name" value="RmuC"/>
    <property type="match status" value="1"/>
</dbReference>
<proteinExistence type="inferred from homology"/>
<dbReference type="PANTHER" id="PTHR30563">
    <property type="entry name" value="DNA RECOMBINATION PROTEIN RMUC"/>
    <property type="match status" value="1"/>
</dbReference>
<dbReference type="GO" id="GO:0006310">
    <property type="term" value="P:DNA recombination"/>
    <property type="evidence" value="ECO:0007669"/>
    <property type="project" value="UniProtKB-KW"/>
</dbReference>
<name>A0A947D5V2_9HYPH</name>
<comment type="caution">
    <text evidence="6">The sequence shown here is derived from an EMBL/GenBank/DDBJ whole genome shotgun (WGS) entry which is preliminary data.</text>
</comment>
<dbReference type="PANTHER" id="PTHR30563:SF0">
    <property type="entry name" value="DNA RECOMBINATION PROTEIN RMUC"/>
    <property type="match status" value="1"/>
</dbReference>
<protein>
    <recommendedName>
        <fullName evidence="3">DNA recombination protein RmuC homolog</fullName>
    </recommendedName>
</protein>
<dbReference type="AlphaFoldDB" id="A0A947D5V2"/>
<comment type="function">
    <text evidence="1">Involved in DNA recombination.</text>
</comment>
<comment type="similarity">
    <text evidence="2">Belongs to the RmuC family.</text>
</comment>
<keyword evidence="4" id="KW-0175">Coiled coil</keyword>
<reference evidence="6 7" key="1">
    <citation type="submission" date="2021-06" db="EMBL/GenBank/DDBJ databases">
        <authorList>
            <person name="Grouzdev D.S."/>
            <person name="Koziaeva V."/>
        </authorList>
    </citation>
    <scope>NUCLEOTIDE SEQUENCE [LARGE SCALE GENOMIC DNA]</scope>
    <source>
        <strain evidence="6 7">22</strain>
    </source>
</reference>
<dbReference type="Proteomes" id="UP000766595">
    <property type="component" value="Unassembled WGS sequence"/>
</dbReference>
<accession>A0A947D5V2</accession>
<evidence type="ECO:0000256" key="2">
    <source>
        <dbReference type="ARBA" id="ARBA00009840"/>
    </source>
</evidence>
<dbReference type="InterPro" id="IPR003798">
    <property type="entry name" value="DNA_recombination_RmuC"/>
</dbReference>
<keyword evidence="5" id="KW-0233">DNA recombination</keyword>
<evidence type="ECO:0000313" key="7">
    <source>
        <dbReference type="Proteomes" id="UP000766595"/>
    </source>
</evidence>
<evidence type="ECO:0000256" key="3">
    <source>
        <dbReference type="ARBA" id="ARBA00021840"/>
    </source>
</evidence>
<gene>
    <name evidence="6" type="primary">rmuC</name>
    <name evidence="6" type="ORF">KL771_17645</name>
</gene>
<evidence type="ECO:0000256" key="4">
    <source>
        <dbReference type="ARBA" id="ARBA00023054"/>
    </source>
</evidence>
<dbReference type="EMBL" id="JAHHZF010000008">
    <property type="protein sequence ID" value="MBT9291295.1"/>
    <property type="molecule type" value="Genomic_DNA"/>
</dbReference>
<keyword evidence="7" id="KW-1185">Reference proteome</keyword>
<evidence type="ECO:0000256" key="1">
    <source>
        <dbReference type="ARBA" id="ARBA00003416"/>
    </source>
</evidence>